<organism evidence="1 2">
    <name type="scientific">Candidatus Methanoperedens nitratireducens</name>
    <dbReference type="NCBI Taxonomy" id="1392998"/>
    <lineage>
        <taxon>Archaea</taxon>
        <taxon>Methanobacteriati</taxon>
        <taxon>Methanobacteriota</taxon>
        <taxon>Stenosarchaea group</taxon>
        <taxon>Methanomicrobia</taxon>
        <taxon>Methanosarcinales</taxon>
        <taxon>ANME-2 cluster</taxon>
        <taxon>Candidatus Methanoperedentaceae</taxon>
        <taxon>Candidatus Methanoperedens</taxon>
    </lineage>
</organism>
<evidence type="ECO:0000313" key="2">
    <source>
        <dbReference type="Proteomes" id="UP000218615"/>
    </source>
</evidence>
<dbReference type="PROSITE" id="PS51257">
    <property type="entry name" value="PROKAR_LIPOPROTEIN"/>
    <property type="match status" value="1"/>
</dbReference>
<keyword evidence="2" id="KW-1185">Reference proteome</keyword>
<sequence>MSNKLILLSVFLITAVFISGCIDGTKSPETSGQALIPTTGLPAGFTYMGTHYADVEIGGKSVNATEGVYRIGEDDIYIQVIENEKPDALMEQYKSDFKKQFKSEYNPFEEVSFNGHTATKTTDFITMKGEQKTRYSIIWVTGKSMVIVGSSSDFQAVKDLATATGH</sequence>
<protein>
    <submittedName>
        <fullName evidence="1">Uncharacterized protein</fullName>
    </submittedName>
</protein>
<dbReference type="EMBL" id="FZMP01000223">
    <property type="protein sequence ID" value="SNQ62470.1"/>
    <property type="molecule type" value="Genomic_DNA"/>
</dbReference>
<dbReference type="OrthoDB" id="148010at2157"/>
<gene>
    <name evidence="1" type="ORF">MNV_740021</name>
</gene>
<reference evidence="2" key="1">
    <citation type="submission" date="2017-06" db="EMBL/GenBank/DDBJ databases">
        <authorList>
            <person name="Cremers G."/>
        </authorList>
    </citation>
    <scope>NUCLEOTIDE SEQUENCE [LARGE SCALE GENOMIC DNA]</scope>
</reference>
<proteinExistence type="predicted"/>
<dbReference type="AlphaFoldDB" id="A0A284VT52"/>
<evidence type="ECO:0000313" key="1">
    <source>
        <dbReference type="EMBL" id="SNQ62470.1"/>
    </source>
</evidence>
<name>A0A284VT52_9EURY</name>
<dbReference type="RefSeq" id="WP_096207027.1">
    <property type="nucleotide sequence ID" value="NZ_FZMP01000223.1"/>
</dbReference>
<dbReference type="Proteomes" id="UP000218615">
    <property type="component" value="Unassembled WGS sequence"/>
</dbReference>
<accession>A0A284VT52</accession>